<evidence type="ECO:0000313" key="3">
    <source>
        <dbReference type="Proteomes" id="UP000807769"/>
    </source>
</evidence>
<feature type="region of interest" description="Disordered" evidence="1">
    <location>
        <begin position="47"/>
        <end position="99"/>
    </location>
</feature>
<dbReference type="EMBL" id="JABBWG010000020">
    <property type="protein sequence ID" value="KAG1814679.1"/>
    <property type="molecule type" value="Genomic_DNA"/>
</dbReference>
<comment type="caution">
    <text evidence="2">The sequence shown here is derived from an EMBL/GenBank/DDBJ whole genome shotgun (WGS) entry which is preliminary data.</text>
</comment>
<dbReference type="GeneID" id="64636986"/>
<dbReference type="RefSeq" id="XP_041192015.1">
    <property type="nucleotide sequence ID" value="XM_041342970.1"/>
</dbReference>
<sequence>MLSRSEVNACCMFHDDVQTVIHYLQIPGGRQATGPATNSNSAFHRHLSSAVSSTSGSPLKGSPRTFSSREDSDDEEESRIMFADGGRKDELESNDDEEGHLEDELITSFNGAQRCVFFCSFQHFYNSQKALVLPISSSVNVKKSKTKVLTGPLVILSKRAPGSGFCFEGMTREAARKRRAGAAQFIHDSAKASTGADKSVGGLGTRDSINSGLPNSQVSSLVVKKSNSTQARRLLMKRQI</sequence>
<name>A0A9P7E8U8_9AGAM</name>
<evidence type="ECO:0000256" key="1">
    <source>
        <dbReference type="SAM" id="MobiDB-lite"/>
    </source>
</evidence>
<dbReference type="OrthoDB" id="10627912at2759"/>
<accession>A0A9P7E8U8</accession>
<organism evidence="2 3">
    <name type="scientific">Suillus subaureus</name>
    <dbReference type="NCBI Taxonomy" id="48587"/>
    <lineage>
        <taxon>Eukaryota</taxon>
        <taxon>Fungi</taxon>
        <taxon>Dikarya</taxon>
        <taxon>Basidiomycota</taxon>
        <taxon>Agaricomycotina</taxon>
        <taxon>Agaricomycetes</taxon>
        <taxon>Agaricomycetidae</taxon>
        <taxon>Boletales</taxon>
        <taxon>Suillineae</taxon>
        <taxon>Suillaceae</taxon>
        <taxon>Suillus</taxon>
    </lineage>
</organism>
<evidence type="ECO:0000313" key="2">
    <source>
        <dbReference type="EMBL" id="KAG1814679.1"/>
    </source>
</evidence>
<proteinExistence type="predicted"/>
<gene>
    <name evidence="2" type="ORF">BJ212DRAFT_346703</name>
</gene>
<reference evidence="2" key="1">
    <citation type="journal article" date="2020" name="New Phytol.">
        <title>Comparative genomics reveals dynamic genome evolution in host specialist ectomycorrhizal fungi.</title>
        <authorList>
            <person name="Lofgren L.A."/>
            <person name="Nguyen N.H."/>
            <person name="Vilgalys R."/>
            <person name="Ruytinx J."/>
            <person name="Liao H.L."/>
            <person name="Branco S."/>
            <person name="Kuo A."/>
            <person name="LaButti K."/>
            <person name="Lipzen A."/>
            <person name="Andreopoulos W."/>
            <person name="Pangilinan J."/>
            <person name="Riley R."/>
            <person name="Hundley H."/>
            <person name="Na H."/>
            <person name="Barry K."/>
            <person name="Grigoriev I.V."/>
            <person name="Stajich J.E."/>
            <person name="Kennedy P.G."/>
        </authorList>
    </citation>
    <scope>NUCLEOTIDE SEQUENCE</scope>
    <source>
        <strain evidence="2">MN1</strain>
    </source>
</reference>
<keyword evidence="3" id="KW-1185">Reference proteome</keyword>
<protein>
    <submittedName>
        <fullName evidence="2">Uncharacterized protein</fullName>
    </submittedName>
</protein>
<dbReference type="AlphaFoldDB" id="A0A9P7E8U8"/>
<dbReference type="Proteomes" id="UP000807769">
    <property type="component" value="Unassembled WGS sequence"/>
</dbReference>